<dbReference type="Proteomes" id="UP000186631">
    <property type="component" value="Unassembled WGS sequence"/>
</dbReference>
<reference evidence="1 3" key="1">
    <citation type="journal article" date="2016" name="Nat. Biotechnol.">
        <title>Measurement of bacterial replication rates in microbial communities.</title>
        <authorList>
            <person name="Brown C.T."/>
            <person name="Olm M.R."/>
            <person name="Thomas B.C."/>
            <person name="Banfield J.F."/>
        </authorList>
    </citation>
    <scope>NUCLEOTIDE SEQUENCE [LARGE SCALE GENOMIC DNA]</scope>
    <source>
        <strain evidence="1">42_262</strain>
    </source>
</reference>
<comment type="caution">
    <text evidence="1">The sequence shown here is derived from an EMBL/GenBank/DDBJ whole genome shotgun (WGS) entry which is preliminary data.</text>
</comment>
<evidence type="ECO:0000313" key="3">
    <source>
        <dbReference type="Proteomes" id="UP000186631"/>
    </source>
</evidence>
<proteinExistence type="predicted"/>
<name>A0A1Q6IZU3_PHOVU</name>
<evidence type="ECO:0000313" key="2">
    <source>
        <dbReference type="EMBL" id="RHI89409.1"/>
    </source>
</evidence>
<dbReference type="EMBL" id="MNQV01000204">
    <property type="protein sequence ID" value="OKZ46156.1"/>
    <property type="molecule type" value="Genomic_DNA"/>
</dbReference>
<accession>A0A1Q6IZU3</accession>
<dbReference type="EMBL" id="QRLF01000021">
    <property type="protein sequence ID" value="RHI89409.1"/>
    <property type="molecule type" value="Genomic_DNA"/>
</dbReference>
<evidence type="ECO:0000313" key="4">
    <source>
        <dbReference type="Proteomes" id="UP000285777"/>
    </source>
</evidence>
<organism evidence="1 3">
    <name type="scientific">Phocaeicola vulgatus</name>
    <name type="common">Bacteroides vulgatus</name>
    <dbReference type="NCBI Taxonomy" id="821"/>
    <lineage>
        <taxon>Bacteria</taxon>
        <taxon>Pseudomonadati</taxon>
        <taxon>Bacteroidota</taxon>
        <taxon>Bacteroidia</taxon>
        <taxon>Bacteroidales</taxon>
        <taxon>Bacteroidaceae</taxon>
        <taxon>Phocaeicola</taxon>
    </lineage>
</organism>
<reference evidence="2 4" key="2">
    <citation type="submission" date="2018-08" db="EMBL/GenBank/DDBJ databases">
        <title>A genome reference for cultivated species of the human gut microbiota.</title>
        <authorList>
            <person name="Zou Y."/>
            <person name="Xue W."/>
            <person name="Luo G."/>
        </authorList>
    </citation>
    <scope>NUCLEOTIDE SEQUENCE [LARGE SCALE GENOMIC DNA]</scope>
    <source>
        <strain evidence="2 4">AM13-21</strain>
    </source>
</reference>
<dbReference type="AlphaFoldDB" id="A0A1Q6IZU3"/>
<dbReference type="Proteomes" id="UP000285777">
    <property type="component" value="Unassembled WGS sequence"/>
</dbReference>
<evidence type="ECO:0000313" key="1">
    <source>
        <dbReference type="EMBL" id="OKZ46156.1"/>
    </source>
</evidence>
<dbReference type="RefSeq" id="WP_117817727.1">
    <property type="nucleotide sequence ID" value="NZ_JAHPXP010000104.1"/>
</dbReference>
<protein>
    <submittedName>
        <fullName evidence="1">Uncharacterized protein</fullName>
    </submittedName>
</protein>
<sequence>MFKSRIEIREFAVRQAVELLGTGSPQKDIVAKARDIEAYIIGEADLPEVYNDTEAINGIMGSAMQMLQGISCSEIPVEDKPAKKK</sequence>
<gene>
    <name evidence="1" type="ORF">BHV80_11185</name>
    <name evidence="2" type="ORF">DW150_13315</name>
</gene>